<accession>A0A1I7ZGS3</accession>
<dbReference type="SMART" id="SM00587">
    <property type="entry name" value="CHK"/>
    <property type="match status" value="1"/>
</dbReference>
<dbReference type="AlphaFoldDB" id="A0A1I7ZGS3"/>
<name>A0A1I7ZGS3_9BILA</name>
<keyword evidence="2" id="KW-1185">Reference proteome</keyword>
<dbReference type="InterPro" id="IPR012877">
    <property type="entry name" value="Dhs-27"/>
</dbReference>
<evidence type="ECO:0000313" key="3">
    <source>
        <dbReference type="WBParaSite" id="L893_g26382.t1"/>
    </source>
</evidence>
<dbReference type="SUPFAM" id="SSF56112">
    <property type="entry name" value="Protein kinase-like (PK-like)"/>
    <property type="match status" value="1"/>
</dbReference>
<feature type="domain" description="CHK kinase-like" evidence="1">
    <location>
        <begin position="153"/>
        <end position="340"/>
    </location>
</feature>
<evidence type="ECO:0000259" key="1">
    <source>
        <dbReference type="SMART" id="SM00587"/>
    </source>
</evidence>
<dbReference type="InterPro" id="IPR011009">
    <property type="entry name" value="Kinase-like_dom_sf"/>
</dbReference>
<dbReference type="PANTHER" id="PTHR23020:SF41">
    <property type="entry name" value="AMINOGLYCOSIDE PHOSPHOTRANSFERASE DOMAIN-CONTAINING PROTEIN"/>
    <property type="match status" value="1"/>
</dbReference>
<evidence type="ECO:0000313" key="2">
    <source>
        <dbReference type="Proteomes" id="UP000095287"/>
    </source>
</evidence>
<sequence>MSTSDVLHTCGSDRPGHIDLSDQLSDTPFTIEWLLTALSGDGHFLKLRNGSTIENVTVTYISKGIALASKVYKINVQFERSNDNFEVVLKVPGTQAFTAAVGSGDNGVSIDFIAKGHNLECAFYKQFAPHLDMPLAKVFKAVEMRPGKAPGALLMESLHERAGTFYLPTSCSRGQCFNVAKHLASFHKHFLCIPKDRWIGKYSDNAVSAFANESHASYIDQFPTMNPGVFDRAYKVLKEHAADKEFYQYMLTDVHKDIGLPLVLCHGDLHSGNLMWKLNSDGSVSNELAAMIDWQMIYEGCVTNDIAMFMATSVDGDVRRDCEYNVLKFMYDRIVALMEKEGKAVDFSYEQMKLGYRINFAGHAARLLVMLPMLYGNELNWTPQDKPAKYAERDKLLLRAQYNLEDALDCLREVPNEKYRWEQ</sequence>
<proteinExistence type="predicted"/>
<dbReference type="WBParaSite" id="L893_g26382.t1">
    <property type="protein sequence ID" value="L893_g26382.t1"/>
    <property type="gene ID" value="L893_g26382"/>
</dbReference>
<organism evidence="2 3">
    <name type="scientific">Steinernema glaseri</name>
    <dbReference type="NCBI Taxonomy" id="37863"/>
    <lineage>
        <taxon>Eukaryota</taxon>
        <taxon>Metazoa</taxon>
        <taxon>Ecdysozoa</taxon>
        <taxon>Nematoda</taxon>
        <taxon>Chromadorea</taxon>
        <taxon>Rhabditida</taxon>
        <taxon>Tylenchina</taxon>
        <taxon>Panagrolaimomorpha</taxon>
        <taxon>Strongyloidoidea</taxon>
        <taxon>Steinernematidae</taxon>
        <taxon>Steinernema</taxon>
    </lineage>
</organism>
<dbReference type="PANTHER" id="PTHR23020">
    <property type="entry name" value="UNCHARACTERIZED NUCLEAR HORMONE RECEPTOR-RELATED"/>
    <property type="match status" value="1"/>
</dbReference>
<reference evidence="3" key="1">
    <citation type="submission" date="2016-11" db="UniProtKB">
        <authorList>
            <consortium name="WormBaseParasite"/>
        </authorList>
    </citation>
    <scope>IDENTIFICATION</scope>
</reference>
<dbReference type="Pfam" id="PF07914">
    <property type="entry name" value="DUF1679"/>
    <property type="match status" value="1"/>
</dbReference>
<dbReference type="Gene3D" id="3.90.1200.10">
    <property type="match status" value="1"/>
</dbReference>
<dbReference type="InterPro" id="IPR015897">
    <property type="entry name" value="CHK_kinase-like"/>
</dbReference>
<dbReference type="Proteomes" id="UP000095287">
    <property type="component" value="Unplaced"/>
</dbReference>
<protein>
    <submittedName>
        <fullName evidence="3">CHK domain-containing protein</fullName>
    </submittedName>
</protein>
<dbReference type="InterPro" id="IPR052961">
    <property type="entry name" value="Oxido-Kinase-like_Enzymes"/>
</dbReference>